<dbReference type="PANTHER" id="PTHR11857">
    <property type="entry name" value="ODORANT BINDING PROTEIN-RELATED"/>
    <property type="match status" value="1"/>
</dbReference>
<dbReference type="GO" id="GO:0007608">
    <property type="term" value="P:sensory perception of smell"/>
    <property type="evidence" value="ECO:0007669"/>
    <property type="project" value="TreeGrafter"/>
</dbReference>
<dbReference type="CDD" id="cd23992">
    <property type="entry name" value="PBP_GOBP"/>
    <property type="match status" value="1"/>
</dbReference>
<keyword evidence="5" id="KW-0325">Glycoprotein</keyword>
<gene>
    <name evidence="8" type="primary">OBP8</name>
</gene>
<dbReference type="FunFam" id="1.10.238.20:FF:000001">
    <property type="entry name" value="General odorant-binding protein lush"/>
    <property type="match status" value="1"/>
</dbReference>
<feature type="signal peptide" evidence="7">
    <location>
        <begin position="1"/>
        <end position="24"/>
    </location>
</feature>
<feature type="chain" id="PRO_5002107426" evidence="7">
    <location>
        <begin position="25"/>
        <end position="126"/>
    </location>
</feature>
<evidence type="ECO:0000313" key="8">
    <source>
        <dbReference type="EMBL" id="AHE13796.1"/>
    </source>
</evidence>
<evidence type="ECO:0000256" key="2">
    <source>
        <dbReference type="ARBA" id="ARBA00008098"/>
    </source>
</evidence>
<dbReference type="AlphaFoldDB" id="A0A0B4KZD0"/>
<dbReference type="PANTHER" id="PTHR11857:SF43">
    <property type="entry name" value="GEO07291P1-RELATED"/>
    <property type="match status" value="1"/>
</dbReference>
<evidence type="ECO:0000256" key="3">
    <source>
        <dbReference type="ARBA" id="ARBA00022525"/>
    </source>
</evidence>
<protein>
    <submittedName>
        <fullName evidence="8">Odorant binding protein</fullName>
    </submittedName>
</protein>
<keyword evidence="3" id="KW-0964">Secreted</keyword>
<comment type="function">
    <text evidence="6">May be a carrier protein for lipids.</text>
</comment>
<comment type="subcellular location">
    <subcellularLocation>
        <location evidence="1">Secreted</location>
    </subcellularLocation>
</comment>
<dbReference type="InterPro" id="IPR006170">
    <property type="entry name" value="PBP/GOBP"/>
</dbReference>
<proteinExistence type="inferred from homology"/>
<dbReference type="PRINTS" id="PR00485">
    <property type="entry name" value="MEALWORMBTLB"/>
</dbReference>
<comment type="similarity">
    <text evidence="2">Belongs to the PBP/GOBP family.</text>
</comment>
<dbReference type="InterPro" id="IPR036728">
    <property type="entry name" value="PBP_GOBP_sf"/>
</dbReference>
<keyword evidence="4 7" id="KW-0732">Signal</keyword>
<dbReference type="SMART" id="SM00708">
    <property type="entry name" value="PhBP"/>
    <property type="match status" value="1"/>
</dbReference>
<name>A0A0B4KZD0_9CUCU</name>
<dbReference type="Pfam" id="PF01395">
    <property type="entry name" value="PBP_GOBP"/>
    <property type="match status" value="1"/>
</dbReference>
<evidence type="ECO:0000256" key="1">
    <source>
        <dbReference type="ARBA" id="ARBA00004613"/>
    </source>
</evidence>
<accession>A0A0B4KZD0</accession>
<reference evidence="8" key="1">
    <citation type="submission" date="2013-07" db="EMBL/GenBank/DDBJ databases">
        <title>LoOBP.</title>
        <authorList>
            <person name="Yuan X."/>
            <person name="Zhu Z."/>
            <person name="Zhou Y."/>
            <person name="Cheng J."/>
            <person name="Zhou W."/>
            <person name="Liu S."/>
        </authorList>
    </citation>
    <scope>NUCLEOTIDE SEQUENCE</scope>
</reference>
<dbReference type="GO" id="GO:0005615">
    <property type="term" value="C:extracellular space"/>
    <property type="evidence" value="ECO:0007669"/>
    <property type="project" value="TreeGrafter"/>
</dbReference>
<organism evidence="8">
    <name type="scientific">Lissorhoptrus oryzophilus</name>
    <name type="common">rice water weevil</name>
    <dbReference type="NCBI Taxonomy" id="308863"/>
    <lineage>
        <taxon>Eukaryota</taxon>
        <taxon>Metazoa</taxon>
        <taxon>Ecdysozoa</taxon>
        <taxon>Arthropoda</taxon>
        <taxon>Hexapoda</taxon>
        <taxon>Insecta</taxon>
        <taxon>Pterygota</taxon>
        <taxon>Neoptera</taxon>
        <taxon>Endopterygota</taxon>
        <taxon>Coleoptera</taxon>
        <taxon>Polyphaga</taxon>
        <taxon>Cucujiformia</taxon>
        <taxon>Erirhinidae</taxon>
        <taxon>Erirhininae</taxon>
        <taxon>Lissorhoptrus</taxon>
    </lineage>
</organism>
<feature type="non-terminal residue" evidence="8">
    <location>
        <position position="1"/>
    </location>
</feature>
<dbReference type="Gene3D" id="1.10.238.20">
    <property type="entry name" value="Pheromone/general odorant binding protein domain"/>
    <property type="match status" value="1"/>
</dbReference>
<dbReference type="EMBL" id="KF383278">
    <property type="protein sequence ID" value="AHE13796.1"/>
    <property type="molecule type" value="Genomic_DNA"/>
</dbReference>
<sequence>MNLLKRIMLGVLIFTVLIVQNVLCISEEMEELAKQLHNTCVEETGANDEMIENARTGTFSEEESFKCYLKCLFAQMAIIDDDGEIDVEAMIAVLPEEVHDATAPIIRKCGTQKGANACENAWLTNK</sequence>
<evidence type="ECO:0000256" key="4">
    <source>
        <dbReference type="ARBA" id="ARBA00022729"/>
    </source>
</evidence>
<dbReference type="SUPFAM" id="SSF47565">
    <property type="entry name" value="Insect pheromone/odorant-binding proteins"/>
    <property type="match status" value="1"/>
</dbReference>
<evidence type="ECO:0000256" key="5">
    <source>
        <dbReference type="ARBA" id="ARBA00023180"/>
    </source>
</evidence>
<evidence type="ECO:0000256" key="7">
    <source>
        <dbReference type="SAM" id="SignalP"/>
    </source>
</evidence>
<dbReference type="GO" id="GO:0005549">
    <property type="term" value="F:odorant binding"/>
    <property type="evidence" value="ECO:0007669"/>
    <property type="project" value="InterPro"/>
</dbReference>
<evidence type="ECO:0000256" key="6">
    <source>
        <dbReference type="ARBA" id="ARBA00056866"/>
    </source>
</evidence>